<feature type="domain" description="SGNH hydrolase-type esterase" evidence="2">
    <location>
        <begin position="38"/>
        <end position="210"/>
    </location>
</feature>
<feature type="region of interest" description="Disordered" evidence="1">
    <location>
        <begin position="1"/>
        <end position="35"/>
    </location>
</feature>
<dbReference type="CDD" id="cd01832">
    <property type="entry name" value="SGNH_hydrolase_like_1"/>
    <property type="match status" value="1"/>
</dbReference>
<proteinExistence type="predicted"/>
<dbReference type="Pfam" id="PF13472">
    <property type="entry name" value="Lipase_GDSL_2"/>
    <property type="match status" value="1"/>
</dbReference>
<dbReference type="SUPFAM" id="SSF52266">
    <property type="entry name" value="SGNH hydrolase"/>
    <property type="match status" value="1"/>
</dbReference>
<dbReference type="PANTHER" id="PTHR43784:SF2">
    <property type="entry name" value="GDSL-LIKE LIPASE_ACYLHYDROLASE, PUTATIVE (AFU_ORTHOLOGUE AFUA_2G00820)-RELATED"/>
    <property type="match status" value="1"/>
</dbReference>
<protein>
    <submittedName>
        <fullName evidence="3">Lysophospholipase L1-like esterase</fullName>
    </submittedName>
</protein>
<dbReference type="InterPro" id="IPR036514">
    <property type="entry name" value="SGNH_hydro_sf"/>
</dbReference>
<dbReference type="PANTHER" id="PTHR43784">
    <property type="entry name" value="GDSL-LIKE LIPASE/ACYLHYDROLASE, PUTATIVE (AFU_ORTHOLOGUE AFUA_2G00820)-RELATED"/>
    <property type="match status" value="1"/>
</dbReference>
<dbReference type="Gene3D" id="3.40.50.1110">
    <property type="entry name" value="SGNH hydrolase"/>
    <property type="match status" value="1"/>
</dbReference>
<sequence>MTTPKQEQSPGRPVGLDMASPAEQAPGPGHHPWHRYVALGDSFTEGVGDPEPKNQGGLRGWADRVAEELSAGQPDFAYANLAIRGLRLQQILDQQVGPALAAQPDLVTLSAGGNDIVFRRSDPDKLAEKIDAGVEQLTRSGATVVLFAGPDWGATPVFGQIRGKVAILNENLHVVAARHNAVMVDLWCLRDLTRPGMWDPDRLHFSPLGHHTIALGVLQALAVPHSLEPLQPKALPPRNWKEARAKDIAWAREYLVPWAIRQVRHPAEAPLVPKRPRPGPVFGHGHLQAVHPPGLPAEPLSLKEA</sequence>
<evidence type="ECO:0000256" key="1">
    <source>
        <dbReference type="SAM" id="MobiDB-lite"/>
    </source>
</evidence>
<evidence type="ECO:0000259" key="2">
    <source>
        <dbReference type="Pfam" id="PF13472"/>
    </source>
</evidence>
<dbReference type="AlphaFoldDB" id="A0AAW8N603"/>
<dbReference type="EMBL" id="JAVDWN010000003">
    <property type="protein sequence ID" value="MDR7163147.1"/>
    <property type="molecule type" value="Genomic_DNA"/>
</dbReference>
<reference evidence="3" key="1">
    <citation type="submission" date="2023-07" db="EMBL/GenBank/DDBJ databases">
        <title>Sorghum-associated microbial communities from plants grown in Nebraska, USA.</title>
        <authorList>
            <person name="Schachtman D."/>
        </authorList>
    </citation>
    <scope>NUCLEOTIDE SEQUENCE</scope>
    <source>
        <strain evidence="3">BE261</strain>
    </source>
</reference>
<evidence type="ECO:0000313" key="3">
    <source>
        <dbReference type="EMBL" id="MDR7163147.1"/>
    </source>
</evidence>
<organism evidence="3 4">
    <name type="scientific">Pseudarthrobacter oxydans</name>
    <name type="common">Arthrobacter oxydans</name>
    <dbReference type="NCBI Taxonomy" id="1671"/>
    <lineage>
        <taxon>Bacteria</taxon>
        <taxon>Bacillati</taxon>
        <taxon>Actinomycetota</taxon>
        <taxon>Actinomycetes</taxon>
        <taxon>Micrococcales</taxon>
        <taxon>Micrococcaceae</taxon>
        <taxon>Pseudarthrobacter</taxon>
    </lineage>
</organism>
<name>A0AAW8N603_PSEOX</name>
<gene>
    <name evidence="3" type="ORF">J2X12_001160</name>
</gene>
<dbReference type="InterPro" id="IPR013830">
    <property type="entry name" value="SGNH_hydro"/>
</dbReference>
<accession>A0AAW8N603</accession>
<comment type="caution">
    <text evidence="3">The sequence shown here is derived from an EMBL/GenBank/DDBJ whole genome shotgun (WGS) entry which is preliminary data.</text>
</comment>
<dbReference type="Proteomes" id="UP001262032">
    <property type="component" value="Unassembled WGS sequence"/>
</dbReference>
<evidence type="ECO:0000313" key="4">
    <source>
        <dbReference type="Proteomes" id="UP001262032"/>
    </source>
</evidence>
<dbReference type="InterPro" id="IPR053140">
    <property type="entry name" value="GDSL_Rv0518-like"/>
</dbReference>